<protein>
    <submittedName>
        <fullName evidence="2">Uncharacterized protein</fullName>
    </submittedName>
</protein>
<organism evidence="2">
    <name type="scientific">Mimivirus AB-566-O17</name>
    <dbReference type="NCBI Taxonomy" id="1988039"/>
    <lineage>
        <taxon>Viruses</taxon>
        <taxon>Varidnaviria</taxon>
        <taxon>Bamfordvirae</taxon>
        <taxon>Nucleocytoviricota</taxon>
        <taxon>Megaviricetes</taxon>
        <taxon>Imitervirales</taxon>
        <taxon>Mimiviridae</taxon>
        <taxon>Megamimivirinae</taxon>
        <taxon>Mimivirus</taxon>
    </lineage>
</organism>
<evidence type="ECO:0000313" key="2">
    <source>
        <dbReference type="EMBL" id="ARR74958.1"/>
    </source>
</evidence>
<evidence type="ECO:0000256" key="1">
    <source>
        <dbReference type="SAM" id="Phobius"/>
    </source>
</evidence>
<feature type="transmembrane region" description="Helical" evidence="1">
    <location>
        <begin position="120"/>
        <end position="144"/>
    </location>
</feature>
<accession>A0A1X9VNR3</accession>
<gene>
    <name evidence="2" type="ORF">SAGO17_0038</name>
</gene>
<keyword evidence="1" id="KW-0812">Transmembrane</keyword>
<proteinExistence type="predicted"/>
<sequence>MDTIALRSITSELSNVFVSLGLFQTKYKYLLFVLYAFHIHRYLKYFGKAVEITLVQRDLVLLTVIDYLVIWYHYHHVESRLVTMVLGVLSGVISFYFMYSARQRVELPKASVYTNRMVDMFMLISTSVIIFTSNGNKHVLFFALNHFTYHVLELIVT</sequence>
<keyword evidence="1" id="KW-1133">Transmembrane helix</keyword>
<keyword evidence="1" id="KW-0472">Membrane</keyword>
<feature type="transmembrane region" description="Helical" evidence="1">
    <location>
        <begin position="81"/>
        <end position="99"/>
    </location>
</feature>
<name>A0A1X9VNR3_9VIRU</name>
<dbReference type="EMBL" id="KY565519">
    <property type="protein sequence ID" value="ARR74958.1"/>
    <property type="molecule type" value="Genomic_DNA"/>
</dbReference>
<feature type="transmembrane region" description="Helical" evidence="1">
    <location>
        <begin position="16"/>
        <end position="37"/>
    </location>
</feature>
<reference evidence="2" key="1">
    <citation type="journal article" date="2017" name="ISME J.">
        <title>Genomic exploration of individual giant ocean viruses.</title>
        <authorList>
            <person name="Wilson W.H."/>
            <person name="Gilg I.C."/>
            <person name="Moniruzzaman M."/>
            <person name="Field E.K."/>
            <person name="Koren S."/>
            <person name="LeCleir G.R."/>
            <person name="Martinez Martinez J."/>
            <person name="Poulton N.J."/>
            <person name="Swan B.K."/>
            <person name="Stepanauskas R."/>
            <person name="Wilhelm S.W."/>
        </authorList>
    </citation>
    <scope>NUCLEOTIDE SEQUENCE</scope>
</reference>